<reference evidence="1 2" key="1">
    <citation type="journal article" date="2017" name="Int. J. Parasitol.">
        <title>The genome of the protozoan parasite Cystoisospora suis and a reverse vaccinology approach to identify vaccine candidates.</title>
        <authorList>
            <person name="Palmieri N."/>
            <person name="Shrestha A."/>
            <person name="Ruttkowski B."/>
            <person name="Beck T."/>
            <person name="Vogl C."/>
            <person name="Tomley F."/>
            <person name="Blake D.P."/>
            <person name="Joachim A."/>
        </authorList>
    </citation>
    <scope>NUCLEOTIDE SEQUENCE [LARGE SCALE GENOMIC DNA]</scope>
    <source>
        <strain evidence="1 2">Wien I</strain>
    </source>
</reference>
<evidence type="ECO:0000313" key="2">
    <source>
        <dbReference type="Proteomes" id="UP000221165"/>
    </source>
</evidence>
<evidence type="ECO:0000313" key="1">
    <source>
        <dbReference type="EMBL" id="PHJ19968.1"/>
    </source>
</evidence>
<name>A0A2C6KUC9_9APIC</name>
<organism evidence="1 2">
    <name type="scientific">Cystoisospora suis</name>
    <dbReference type="NCBI Taxonomy" id="483139"/>
    <lineage>
        <taxon>Eukaryota</taxon>
        <taxon>Sar</taxon>
        <taxon>Alveolata</taxon>
        <taxon>Apicomplexa</taxon>
        <taxon>Conoidasida</taxon>
        <taxon>Coccidia</taxon>
        <taxon>Eucoccidiorida</taxon>
        <taxon>Eimeriorina</taxon>
        <taxon>Sarcocystidae</taxon>
        <taxon>Cystoisospora</taxon>
    </lineage>
</organism>
<dbReference type="GeneID" id="94429583"/>
<accession>A0A2C6KUC9</accession>
<comment type="caution">
    <text evidence="1">The sequence shown here is derived from an EMBL/GenBank/DDBJ whole genome shotgun (WGS) entry which is preliminary data.</text>
</comment>
<dbReference type="AlphaFoldDB" id="A0A2C6KUC9"/>
<dbReference type="VEuPathDB" id="ToxoDB:CSUI_006208"/>
<protein>
    <submittedName>
        <fullName evidence="1">Uncharacterized protein</fullName>
    </submittedName>
</protein>
<gene>
    <name evidence="1" type="ORF">CSUI_006208</name>
</gene>
<sequence length="179" mass="20138">MNRGRPASNAENEAAKARDHITSEALQPCLLKTLAASSLDPSDDMHLFYAQVAQTKKDRWDQPSYWHLSLRPCADEEQRLACDSLCISSTIKLCMLSNLVLWSQGLMPETMCSASISHENVSKWAGALWKIMLKDPSRRKRAHYYIEPCSNSGGPTRWWLPSASSARASSPPQQYGRQR</sequence>
<dbReference type="RefSeq" id="XP_067921660.1">
    <property type="nucleotide sequence ID" value="XM_068066372.1"/>
</dbReference>
<dbReference type="Proteomes" id="UP000221165">
    <property type="component" value="Unassembled WGS sequence"/>
</dbReference>
<keyword evidence="2" id="KW-1185">Reference proteome</keyword>
<proteinExistence type="predicted"/>
<dbReference type="EMBL" id="MIGC01003098">
    <property type="protein sequence ID" value="PHJ19968.1"/>
    <property type="molecule type" value="Genomic_DNA"/>
</dbReference>